<dbReference type="Pfam" id="PF10741">
    <property type="entry name" value="T2SSM_b"/>
    <property type="match status" value="1"/>
</dbReference>
<evidence type="ECO:0000313" key="4">
    <source>
        <dbReference type="Proteomes" id="UP000031518"/>
    </source>
</evidence>
<evidence type="ECO:0000313" key="3">
    <source>
        <dbReference type="EMBL" id="CDM64354.1"/>
    </source>
</evidence>
<dbReference type="InterPro" id="IPR014717">
    <property type="entry name" value="Transl_elong_EF1B/ribsomal_bS6"/>
</dbReference>
<evidence type="ECO:0000256" key="1">
    <source>
        <dbReference type="SAM" id="Coils"/>
    </source>
</evidence>
<gene>
    <name evidence="3" type="ORF">PYK22_00347</name>
</gene>
<keyword evidence="2" id="KW-1133">Transmembrane helix</keyword>
<protein>
    <submittedName>
        <fullName evidence="3">Tfp pilus assembly protein PilO</fullName>
    </submittedName>
</protein>
<keyword evidence="4" id="KW-1185">Reference proteome</keyword>
<evidence type="ECO:0000256" key="2">
    <source>
        <dbReference type="SAM" id="Phobius"/>
    </source>
</evidence>
<keyword evidence="2" id="KW-0472">Membrane</keyword>
<dbReference type="STRING" id="454194.PYK22_00347"/>
<organism evidence="3 4">
    <name type="scientific">Pyrinomonas methylaliphatogenes</name>
    <dbReference type="NCBI Taxonomy" id="454194"/>
    <lineage>
        <taxon>Bacteria</taxon>
        <taxon>Pseudomonadati</taxon>
        <taxon>Acidobacteriota</taxon>
        <taxon>Blastocatellia</taxon>
        <taxon>Blastocatellales</taxon>
        <taxon>Pyrinomonadaceae</taxon>
        <taxon>Pyrinomonas</taxon>
    </lineage>
</organism>
<dbReference type="Gene3D" id="3.30.70.60">
    <property type="match status" value="1"/>
</dbReference>
<sequence>MMKTVSERESKMTRLNWIRSERWLSHLQLRRSAPKALDLTELLALIAAALLLCMALFAYFYLLAPARTRLDEAQRERMRLQRQLRASTEGIEHRANAQATVAEILQSLDSFERNFLAPRGAMQTTVLQTLNELIKRNDLRLSEAMTFTPVETATDGRRSTLSNGDEAPSIFPSLKINLTVEGSYPNLRHFINDLEIGRQFITINGMELEGVSERDERGASVRLRLDLTAYFRREPDSSLEVADELTREQ</sequence>
<dbReference type="InterPro" id="IPR034756">
    <property type="entry name" value="T2SSM_b"/>
</dbReference>
<feature type="coiled-coil region" evidence="1">
    <location>
        <begin position="63"/>
        <end position="114"/>
    </location>
</feature>
<feature type="transmembrane region" description="Helical" evidence="2">
    <location>
        <begin position="42"/>
        <end position="64"/>
    </location>
</feature>
<dbReference type="Proteomes" id="UP000031518">
    <property type="component" value="Unassembled WGS sequence"/>
</dbReference>
<keyword evidence="1" id="KW-0175">Coiled coil</keyword>
<reference evidence="3 4" key="2">
    <citation type="submission" date="2015-01" db="EMBL/GenBank/DDBJ databases">
        <title>Complete genome sequence of Pyrinomonas methylaliphatogenes type strain K22T.</title>
        <authorList>
            <person name="Lee K.C.Y."/>
            <person name="Power J.F."/>
            <person name="Dunfield P.F."/>
            <person name="Morgan X.C."/>
            <person name="Huttenhower C."/>
            <person name="Stott M.B."/>
        </authorList>
    </citation>
    <scope>NUCLEOTIDE SEQUENCE [LARGE SCALE GENOMIC DNA]</scope>
    <source>
        <strain evidence="3 4">K22</strain>
    </source>
</reference>
<keyword evidence="2" id="KW-0812">Transmembrane</keyword>
<accession>A0A0B6WVP6</accession>
<dbReference type="AlphaFoldDB" id="A0A0B6WVP6"/>
<reference evidence="3 4" key="1">
    <citation type="submission" date="2013-12" db="EMBL/GenBank/DDBJ databases">
        <authorList>
            <person name="Stott M."/>
        </authorList>
    </citation>
    <scope>NUCLEOTIDE SEQUENCE [LARGE SCALE GENOMIC DNA]</scope>
    <source>
        <strain evidence="3 4">K22</strain>
    </source>
</reference>
<name>A0A0B6WVP6_9BACT</name>
<dbReference type="EMBL" id="CBXV010000002">
    <property type="protein sequence ID" value="CDM64354.1"/>
    <property type="molecule type" value="Genomic_DNA"/>
</dbReference>
<proteinExistence type="predicted"/>